<reference evidence="1 2" key="1">
    <citation type="submission" date="2021-03" db="EMBL/GenBank/DDBJ databases">
        <title>Assistant Professor.</title>
        <authorList>
            <person name="Huq M.A."/>
        </authorList>
    </citation>
    <scope>NUCLEOTIDE SEQUENCE [LARGE SCALE GENOMIC DNA]</scope>
    <source>
        <strain evidence="1 2">MAH-29</strain>
    </source>
</reference>
<evidence type="ECO:0000313" key="1">
    <source>
        <dbReference type="EMBL" id="MBO9200795.1"/>
    </source>
</evidence>
<accession>A0ABS3YSD3</accession>
<dbReference type="RefSeq" id="WP_209138832.1">
    <property type="nucleotide sequence ID" value="NZ_JAGHKO010000001.1"/>
</dbReference>
<gene>
    <name evidence="1" type="ORF">J7I42_11015</name>
</gene>
<dbReference type="Proteomes" id="UP000677244">
    <property type="component" value="Unassembled WGS sequence"/>
</dbReference>
<sequence>MKPFTPHILFSGMLVLALSCNTGSKKHQQPVADKTDSTSKEVVQSETAEGDNPAYHLRLNLAKGSTYHYTVEYETNTGLEVAGKKINVLNQSEIGVTYVIDKDSAGNYLFQVKYDKIHIRTKTGDKETEYTVPNAEGTADPMEKMLAALKTANIVATVTPAGKVTSITGYQGLSDKMLAGLNTDVQSRKMAQAQLEKVIGEGILKKNIDQLFNLYPDAAIHVGDSWKTSATQKGEIPLDVQLTNKLKDIDDDIATIKSKGVVSSNKADANIMGQQVTSSLQGEQSGESEVEIKTGLLLSSKTKTDVQGTLQMMAQEIPVTIRSEVKVDRKK</sequence>
<dbReference type="InterPro" id="IPR046230">
    <property type="entry name" value="DUF6263"/>
</dbReference>
<dbReference type="PROSITE" id="PS51257">
    <property type="entry name" value="PROKAR_LIPOPROTEIN"/>
    <property type="match status" value="1"/>
</dbReference>
<name>A0ABS3YSD3_9BACT</name>
<evidence type="ECO:0000313" key="2">
    <source>
        <dbReference type="Proteomes" id="UP000677244"/>
    </source>
</evidence>
<comment type="caution">
    <text evidence="1">The sequence shown here is derived from an EMBL/GenBank/DDBJ whole genome shotgun (WGS) entry which is preliminary data.</text>
</comment>
<dbReference type="Pfam" id="PF19777">
    <property type="entry name" value="DUF6263"/>
    <property type="match status" value="1"/>
</dbReference>
<proteinExistence type="predicted"/>
<keyword evidence="2" id="KW-1185">Reference proteome</keyword>
<dbReference type="EMBL" id="JAGHKO010000001">
    <property type="protein sequence ID" value="MBO9200795.1"/>
    <property type="molecule type" value="Genomic_DNA"/>
</dbReference>
<protein>
    <submittedName>
        <fullName evidence="1">Uncharacterized protein</fullName>
    </submittedName>
</protein>
<organism evidence="1 2">
    <name type="scientific">Niastella soli</name>
    <dbReference type="NCBI Taxonomy" id="2821487"/>
    <lineage>
        <taxon>Bacteria</taxon>
        <taxon>Pseudomonadati</taxon>
        <taxon>Bacteroidota</taxon>
        <taxon>Chitinophagia</taxon>
        <taxon>Chitinophagales</taxon>
        <taxon>Chitinophagaceae</taxon>
        <taxon>Niastella</taxon>
    </lineage>
</organism>